<organism evidence="2 3">
    <name type="scientific">Acipenser ruthenus</name>
    <name type="common">Sterlet sturgeon</name>
    <dbReference type="NCBI Taxonomy" id="7906"/>
    <lineage>
        <taxon>Eukaryota</taxon>
        <taxon>Metazoa</taxon>
        <taxon>Chordata</taxon>
        <taxon>Craniata</taxon>
        <taxon>Vertebrata</taxon>
        <taxon>Euteleostomi</taxon>
        <taxon>Actinopterygii</taxon>
        <taxon>Chondrostei</taxon>
        <taxon>Acipenseriformes</taxon>
        <taxon>Acipenseridae</taxon>
        <taxon>Acipenser</taxon>
    </lineage>
</organism>
<dbReference type="AlphaFoldDB" id="A0A444UZP7"/>
<dbReference type="Proteomes" id="UP000289886">
    <property type="component" value="Unassembled WGS sequence"/>
</dbReference>
<dbReference type="GO" id="GO:0007269">
    <property type="term" value="P:neurotransmitter secretion"/>
    <property type="evidence" value="ECO:0007669"/>
    <property type="project" value="TreeGrafter"/>
</dbReference>
<sequence length="102" mass="11160">MNYLRRRLSDSNFIANLPNGYMTDLQQPEPQQPPPPAPAPSSTSPAPERRQISPSPGTGFFSSISNAVKQTAASAGLVEQTPTSLTKKFKLLLVIDEPHNEW</sequence>
<dbReference type="PANTHER" id="PTHR10841">
    <property type="entry name" value="SYNAPSIN"/>
    <property type="match status" value="1"/>
</dbReference>
<proteinExistence type="predicted"/>
<evidence type="ECO:0000256" key="1">
    <source>
        <dbReference type="SAM" id="MobiDB-lite"/>
    </source>
</evidence>
<reference evidence="2 3" key="1">
    <citation type="submission" date="2019-01" db="EMBL/GenBank/DDBJ databases">
        <title>Draft Genome and Complete Hox-Cluster Characterization of the Sterlet Sturgeon (Acipenser ruthenus).</title>
        <authorList>
            <person name="Wei Q."/>
        </authorList>
    </citation>
    <scope>NUCLEOTIDE SEQUENCE [LARGE SCALE GENOMIC DNA]</scope>
    <source>
        <strain evidence="2">WHYD16114868_AA</strain>
        <tissue evidence="2">Blood</tissue>
    </source>
</reference>
<gene>
    <name evidence="2" type="ORF">EOD39_18858</name>
</gene>
<evidence type="ECO:0000313" key="3">
    <source>
        <dbReference type="Proteomes" id="UP000289886"/>
    </source>
</evidence>
<dbReference type="EMBL" id="SCEB01004316">
    <property type="protein sequence ID" value="RXM93642.1"/>
    <property type="molecule type" value="Genomic_DNA"/>
</dbReference>
<dbReference type="InterPro" id="IPR019736">
    <property type="entry name" value="Synapsin_P_site"/>
</dbReference>
<feature type="compositionally biased region" description="Pro residues" evidence="1">
    <location>
        <begin position="30"/>
        <end position="39"/>
    </location>
</feature>
<dbReference type="PROSITE" id="PS00415">
    <property type="entry name" value="SYNAPSIN_1"/>
    <property type="match status" value="1"/>
</dbReference>
<name>A0A444UZP7_ACIRT</name>
<dbReference type="PANTHER" id="PTHR10841:SF20">
    <property type="entry name" value="SYNAPSIN-2"/>
    <property type="match status" value="1"/>
</dbReference>
<comment type="caution">
    <text evidence="2">The sequence shown here is derived from an EMBL/GenBank/DDBJ whole genome shotgun (WGS) entry which is preliminary data.</text>
</comment>
<feature type="compositionally biased region" description="Polar residues" evidence="1">
    <location>
        <begin position="52"/>
        <end position="63"/>
    </location>
</feature>
<accession>A0A444UZP7</accession>
<feature type="region of interest" description="Disordered" evidence="1">
    <location>
        <begin position="15"/>
        <end position="63"/>
    </location>
</feature>
<protein>
    <submittedName>
        <fullName evidence="2">Synapsin-2</fullName>
    </submittedName>
</protein>
<keyword evidence="3" id="KW-1185">Reference proteome</keyword>
<dbReference type="Pfam" id="PF10581">
    <property type="entry name" value="Synapsin_N"/>
    <property type="match status" value="1"/>
</dbReference>
<dbReference type="GO" id="GO:0030672">
    <property type="term" value="C:synaptic vesicle membrane"/>
    <property type="evidence" value="ECO:0007669"/>
    <property type="project" value="TreeGrafter"/>
</dbReference>
<evidence type="ECO:0000313" key="2">
    <source>
        <dbReference type="EMBL" id="RXM93642.1"/>
    </source>
</evidence>